<feature type="binding site" evidence="2">
    <location>
        <position position="27"/>
    </location>
    <ligand>
        <name>Mg(2+)</name>
        <dbReference type="ChEBI" id="CHEBI:18420"/>
    </ligand>
</feature>
<feature type="binding site" evidence="2">
    <location>
        <position position="40"/>
    </location>
    <ligand>
        <name>substrate</name>
    </ligand>
</feature>
<accession>A0A7X9IJ82</accession>
<evidence type="ECO:0000313" key="3">
    <source>
        <dbReference type="EMBL" id="NMC61872.1"/>
    </source>
</evidence>
<feature type="binding site" evidence="2">
    <location>
        <position position="195"/>
    </location>
    <ligand>
        <name>substrate</name>
    </ligand>
</feature>
<dbReference type="CDD" id="cd00475">
    <property type="entry name" value="Cis_IPPS"/>
    <property type="match status" value="1"/>
</dbReference>
<dbReference type="Proteomes" id="UP000524246">
    <property type="component" value="Unassembled WGS sequence"/>
</dbReference>
<reference evidence="3 4" key="1">
    <citation type="journal article" date="2020" name="Biotechnol. Biofuels">
        <title>New insights from the biogas microbiome by comprehensive genome-resolved metagenomics of nearly 1600 species originating from multiple anaerobic digesters.</title>
        <authorList>
            <person name="Campanaro S."/>
            <person name="Treu L."/>
            <person name="Rodriguez-R L.M."/>
            <person name="Kovalovszki A."/>
            <person name="Ziels R.M."/>
            <person name="Maus I."/>
            <person name="Zhu X."/>
            <person name="Kougias P.G."/>
            <person name="Basile A."/>
            <person name="Luo G."/>
            <person name="Schluter A."/>
            <person name="Konstantinidis K.T."/>
            <person name="Angelidaki I."/>
        </authorList>
    </citation>
    <scope>NUCLEOTIDE SEQUENCE [LARGE SCALE GENOMIC DNA]</scope>
    <source>
        <strain evidence="3">AS27yjCOA_65</strain>
    </source>
</reference>
<organism evidence="3 4">
    <name type="scientific">SAR324 cluster bacterium</name>
    <dbReference type="NCBI Taxonomy" id="2024889"/>
    <lineage>
        <taxon>Bacteria</taxon>
        <taxon>Deltaproteobacteria</taxon>
        <taxon>SAR324 cluster</taxon>
    </lineage>
</organism>
<dbReference type="FunFam" id="3.40.1180.10:FF:000001">
    <property type="entry name" value="(2E,6E)-farnesyl-diphosphate-specific ditrans,polycis-undecaprenyl-diphosphate synthase"/>
    <property type="match status" value="1"/>
</dbReference>
<comment type="caution">
    <text evidence="3">The sequence shown here is derived from an EMBL/GenBank/DDBJ whole genome shotgun (WGS) entry which is preliminary data.</text>
</comment>
<evidence type="ECO:0000256" key="1">
    <source>
        <dbReference type="ARBA" id="ARBA00022679"/>
    </source>
</evidence>
<dbReference type="AlphaFoldDB" id="A0A7X9IJ82"/>
<gene>
    <name evidence="3" type="ORF">GYA55_01750</name>
</gene>
<dbReference type="PROSITE" id="PS01066">
    <property type="entry name" value="UPP_SYNTHASE"/>
    <property type="match status" value="1"/>
</dbReference>
<feature type="binding site" evidence="2">
    <location>
        <begin position="201"/>
        <end position="203"/>
    </location>
    <ligand>
        <name>substrate</name>
    </ligand>
</feature>
<dbReference type="GO" id="GO:0016094">
    <property type="term" value="P:polyprenol biosynthetic process"/>
    <property type="evidence" value="ECO:0007669"/>
    <property type="project" value="TreeGrafter"/>
</dbReference>
<dbReference type="GO" id="GO:0000287">
    <property type="term" value="F:magnesium ion binding"/>
    <property type="evidence" value="ECO:0007669"/>
    <property type="project" value="UniProtKB-UniRule"/>
</dbReference>
<comment type="similarity">
    <text evidence="2">Belongs to the UPP synthase family.</text>
</comment>
<protein>
    <recommendedName>
        <fullName evidence="2">Isoprenyl transferase</fullName>
        <ecNumber evidence="2">2.5.1.-</ecNumber>
    </recommendedName>
</protein>
<keyword evidence="1 2" id="KW-0808">Transferase</keyword>
<keyword evidence="2" id="KW-0479">Metal-binding</keyword>
<comment type="subunit">
    <text evidence="2">Homodimer.</text>
</comment>
<feature type="binding site" evidence="2">
    <location>
        <position position="44"/>
    </location>
    <ligand>
        <name>substrate</name>
    </ligand>
</feature>
<feature type="active site" description="Proton acceptor" evidence="2">
    <location>
        <position position="75"/>
    </location>
</feature>
<feature type="binding site" evidence="2">
    <location>
        <position position="32"/>
    </location>
    <ligand>
        <name>substrate</name>
    </ligand>
</feature>
<dbReference type="EMBL" id="JAAZON010000066">
    <property type="protein sequence ID" value="NMC61872.1"/>
    <property type="molecule type" value="Genomic_DNA"/>
</dbReference>
<feature type="binding site" evidence="2">
    <location>
        <begin position="28"/>
        <end position="31"/>
    </location>
    <ligand>
        <name>substrate</name>
    </ligand>
</feature>
<proteinExistence type="inferred from homology"/>
<dbReference type="HAMAP" id="MF_01139">
    <property type="entry name" value="ISPT"/>
    <property type="match status" value="1"/>
</dbReference>
<feature type="active site" evidence="2">
    <location>
        <position position="27"/>
    </location>
</feature>
<dbReference type="EC" id="2.5.1.-" evidence="2"/>
<keyword evidence="2" id="KW-0460">Magnesium</keyword>
<feature type="binding site" evidence="2">
    <location>
        <position position="76"/>
    </location>
    <ligand>
        <name>substrate</name>
    </ligand>
</feature>
<sequence length="258" mass="29633">MPSSLILDDLEQNSSQKVPRHIAIIMDGNGRWAQSRHLPRIEGHRAGAKTVHMVVEECRKIGVKYLTLFTFSTENWKRPVDEVSSLMRLLEVYLRSELEKLLSNGIRLRSIGDLTKLPSSVRGMLAECEKKTESLEGMQLILALSYGGREEILNAVQRIAKKVREGDLEADGITHEEFERNLYAPDIPDPDLLIRTSGELRISNFLLWQLAYSEIVVSKMFWPEFSKEEFHKCLSEYKARERRFGLTGEQIESRRNGS</sequence>
<comment type="cofactor">
    <cofactor evidence="2">
        <name>Mg(2+)</name>
        <dbReference type="ChEBI" id="CHEBI:18420"/>
    </cofactor>
    <text evidence="2">Binds 2 magnesium ions per subunit.</text>
</comment>
<dbReference type="InterPro" id="IPR001441">
    <property type="entry name" value="UPP_synth-like"/>
</dbReference>
<dbReference type="PANTHER" id="PTHR10291:SF0">
    <property type="entry name" value="DEHYDRODOLICHYL DIPHOSPHATE SYNTHASE 2"/>
    <property type="match status" value="1"/>
</dbReference>
<dbReference type="GO" id="GO:0045547">
    <property type="term" value="F:ditrans,polycis-polyprenyl diphosphate synthase [(2E,6E)-farnesyl diphosphate specific] activity"/>
    <property type="evidence" value="ECO:0007669"/>
    <property type="project" value="TreeGrafter"/>
</dbReference>
<dbReference type="PANTHER" id="PTHR10291">
    <property type="entry name" value="DEHYDRODOLICHYL DIPHOSPHATE SYNTHASE FAMILY MEMBER"/>
    <property type="match status" value="1"/>
</dbReference>
<dbReference type="NCBIfam" id="TIGR00055">
    <property type="entry name" value="uppS"/>
    <property type="match status" value="1"/>
</dbReference>
<feature type="binding site" evidence="2">
    <location>
        <begin position="72"/>
        <end position="74"/>
    </location>
    <ligand>
        <name>substrate</name>
    </ligand>
</feature>
<dbReference type="NCBIfam" id="NF011405">
    <property type="entry name" value="PRK14830.1"/>
    <property type="match status" value="1"/>
</dbReference>
<comment type="function">
    <text evidence="2">Catalyzes the condensation of isopentenyl diphosphate (IPP) with allylic pyrophosphates generating different type of terpenoids.</text>
</comment>
<dbReference type="SUPFAM" id="SSF64005">
    <property type="entry name" value="Undecaprenyl diphosphate synthase"/>
    <property type="match status" value="1"/>
</dbReference>
<dbReference type="Pfam" id="PF01255">
    <property type="entry name" value="Prenyltransf"/>
    <property type="match status" value="1"/>
</dbReference>
<name>A0A7X9IJ82_9DELT</name>
<evidence type="ECO:0000256" key="2">
    <source>
        <dbReference type="HAMAP-Rule" id="MF_01139"/>
    </source>
</evidence>
<dbReference type="Gene3D" id="3.40.1180.10">
    <property type="entry name" value="Decaprenyl diphosphate synthase-like"/>
    <property type="match status" value="1"/>
</dbReference>
<evidence type="ECO:0000313" key="4">
    <source>
        <dbReference type="Proteomes" id="UP000524246"/>
    </source>
</evidence>
<dbReference type="InterPro" id="IPR018520">
    <property type="entry name" value="UPP_synth-like_CS"/>
</dbReference>
<feature type="binding site" evidence="2">
    <location>
        <position position="214"/>
    </location>
    <ligand>
        <name>Mg(2+)</name>
        <dbReference type="ChEBI" id="CHEBI:18420"/>
    </ligand>
</feature>
<dbReference type="InterPro" id="IPR036424">
    <property type="entry name" value="UPP_synth-like_sf"/>
</dbReference>
<feature type="binding site" evidence="2">
    <location>
        <position position="78"/>
    </location>
    <ligand>
        <name>substrate</name>
    </ligand>
</feature>